<evidence type="ECO:0000256" key="2">
    <source>
        <dbReference type="ARBA" id="ARBA00023125"/>
    </source>
</evidence>
<feature type="domain" description="HTH tetR-type" evidence="5">
    <location>
        <begin position="9"/>
        <end position="69"/>
    </location>
</feature>
<keyword evidence="2 4" id="KW-0238">DNA-binding</keyword>
<name>A0A5C4VPL8_9ACTN</name>
<dbReference type="PANTHER" id="PTHR30055:SF234">
    <property type="entry name" value="HTH-TYPE TRANSCRIPTIONAL REGULATOR BETI"/>
    <property type="match status" value="1"/>
</dbReference>
<dbReference type="RefSeq" id="WP_139623993.1">
    <property type="nucleotide sequence ID" value="NZ_VDMP01000026.1"/>
</dbReference>
<dbReference type="EMBL" id="VDMP01000026">
    <property type="protein sequence ID" value="TNM37445.1"/>
    <property type="molecule type" value="Genomic_DNA"/>
</dbReference>
<dbReference type="SUPFAM" id="SSF48498">
    <property type="entry name" value="Tetracyclin repressor-like, C-terminal domain"/>
    <property type="match status" value="1"/>
</dbReference>
<dbReference type="OrthoDB" id="4709966at2"/>
<evidence type="ECO:0000256" key="1">
    <source>
        <dbReference type="ARBA" id="ARBA00023015"/>
    </source>
</evidence>
<evidence type="ECO:0000256" key="4">
    <source>
        <dbReference type="PROSITE-ProRule" id="PRU00335"/>
    </source>
</evidence>
<evidence type="ECO:0000256" key="3">
    <source>
        <dbReference type="ARBA" id="ARBA00023163"/>
    </source>
</evidence>
<gene>
    <name evidence="6" type="ORF">FHP29_16600</name>
</gene>
<dbReference type="PROSITE" id="PS50977">
    <property type="entry name" value="HTH_TETR_2"/>
    <property type="match status" value="1"/>
</dbReference>
<proteinExistence type="predicted"/>
<dbReference type="InterPro" id="IPR050109">
    <property type="entry name" value="HTH-type_TetR-like_transc_reg"/>
</dbReference>
<dbReference type="Pfam" id="PF13305">
    <property type="entry name" value="TetR_C_33"/>
    <property type="match status" value="1"/>
</dbReference>
<dbReference type="Pfam" id="PF00440">
    <property type="entry name" value="TetR_N"/>
    <property type="match status" value="1"/>
</dbReference>
<dbReference type="GO" id="GO:0003700">
    <property type="term" value="F:DNA-binding transcription factor activity"/>
    <property type="evidence" value="ECO:0007669"/>
    <property type="project" value="TreeGrafter"/>
</dbReference>
<dbReference type="InterPro" id="IPR025996">
    <property type="entry name" value="MT1864/Rv1816-like_C"/>
</dbReference>
<dbReference type="InterPro" id="IPR001647">
    <property type="entry name" value="HTH_TetR"/>
</dbReference>
<evidence type="ECO:0000313" key="6">
    <source>
        <dbReference type="EMBL" id="TNM37445.1"/>
    </source>
</evidence>
<keyword evidence="1" id="KW-0805">Transcription regulation</keyword>
<feature type="DNA-binding region" description="H-T-H motif" evidence="4">
    <location>
        <begin position="32"/>
        <end position="51"/>
    </location>
</feature>
<dbReference type="AlphaFoldDB" id="A0A5C4VPL8"/>
<dbReference type="PRINTS" id="PR00455">
    <property type="entry name" value="HTHTETR"/>
</dbReference>
<evidence type="ECO:0000259" key="5">
    <source>
        <dbReference type="PROSITE" id="PS50977"/>
    </source>
</evidence>
<keyword evidence="3" id="KW-0804">Transcription</keyword>
<dbReference type="Gene3D" id="1.10.357.10">
    <property type="entry name" value="Tetracycline Repressor, domain 2"/>
    <property type="match status" value="1"/>
</dbReference>
<dbReference type="PANTHER" id="PTHR30055">
    <property type="entry name" value="HTH-TYPE TRANSCRIPTIONAL REGULATOR RUTR"/>
    <property type="match status" value="1"/>
</dbReference>
<reference evidence="6 7" key="1">
    <citation type="journal article" date="2016" name="Int. J. Syst. Evol. Microbiol.">
        <title>Nocardioides albidus sp. nov., an actinobacterium isolated from garden soil.</title>
        <authorList>
            <person name="Singh H."/>
            <person name="Du J."/>
            <person name="Trinh H."/>
            <person name="Won K."/>
            <person name="Yang J.E."/>
            <person name="Yin C."/>
            <person name="Kook M."/>
            <person name="Yi T.H."/>
        </authorList>
    </citation>
    <scope>NUCLEOTIDE SEQUENCE [LARGE SCALE GENOMIC DNA]</scope>
    <source>
        <strain evidence="6 7">CCTCC AB 2015297</strain>
    </source>
</reference>
<accession>A0A5C4VPL8</accession>
<dbReference type="GO" id="GO:0000976">
    <property type="term" value="F:transcription cis-regulatory region binding"/>
    <property type="evidence" value="ECO:0007669"/>
    <property type="project" value="TreeGrafter"/>
</dbReference>
<protein>
    <submittedName>
        <fullName evidence="6">TetR/AcrR family transcriptional regulator</fullName>
    </submittedName>
</protein>
<keyword evidence="7" id="KW-1185">Reference proteome</keyword>
<dbReference type="Proteomes" id="UP000313231">
    <property type="component" value="Unassembled WGS sequence"/>
</dbReference>
<sequence length="193" mass="20070">MGRPRSHGHDTAEALLDAAERIAQAEGLPAVSVRRVADATGTSTRAVYSVFGSKDGLVVALATRGFELLAADVAAQPSTDDPMEDAVRAGAESFRRFATGHPALFRIAFRDGAVDPEVAAGFDRARRGALGQLVGLLDRACAHAGLATSGAEAAWAFHAMCEGLASLELRGSLGDDPAARWVACLRTVMRGLA</sequence>
<dbReference type="SUPFAM" id="SSF46689">
    <property type="entry name" value="Homeodomain-like"/>
    <property type="match status" value="1"/>
</dbReference>
<dbReference type="InterPro" id="IPR036271">
    <property type="entry name" value="Tet_transcr_reg_TetR-rel_C_sf"/>
</dbReference>
<evidence type="ECO:0000313" key="7">
    <source>
        <dbReference type="Proteomes" id="UP000313231"/>
    </source>
</evidence>
<comment type="caution">
    <text evidence="6">The sequence shown here is derived from an EMBL/GenBank/DDBJ whole genome shotgun (WGS) entry which is preliminary data.</text>
</comment>
<dbReference type="InterPro" id="IPR009057">
    <property type="entry name" value="Homeodomain-like_sf"/>
</dbReference>
<organism evidence="6 7">
    <name type="scientific">Nocardioides albidus</name>
    <dbReference type="NCBI Taxonomy" id="1517589"/>
    <lineage>
        <taxon>Bacteria</taxon>
        <taxon>Bacillati</taxon>
        <taxon>Actinomycetota</taxon>
        <taxon>Actinomycetes</taxon>
        <taxon>Propionibacteriales</taxon>
        <taxon>Nocardioidaceae</taxon>
        <taxon>Nocardioides</taxon>
    </lineage>
</organism>